<evidence type="ECO:0000259" key="3">
    <source>
        <dbReference type="PROSITE" id="PS50902"/>
    </source>
</evidence>
<dbReference type="InterPro" id="IPR008254">
    <property type="entry name" value="Flavodoxin/NO_synth"/>
</dbReference>
<keyword evidence="5" id="KW-1185">Reference proteome</keyword>
<dbReference type="SUPFAM" id="SSF52218">
    <property type="entry name" value="Flavoproteins"/>
    <property type="match status" value="1"/>
</dbReference>
<accession>Q1MRP6</accession>
<dbReference type="InterPro" id="IPR029039">
    <property type="entry name" value="Flavoprotein-like_sf"/>
</dbReference>
<evidence type="ECO:0000313" key="4">
    <source>
        <dbReference type="EMBL" id="CAJ54330.1"/>
    </source>
</evidence>
<dbReference type="eggNOG" id="COG0426">
    <property type="taxonomic scope" value="Bacteria"/>
</dbReference>
<name>Q1MRP6_LAWIP</name>
<dbReference type="InterPro" id="IPR036866">
    <property type="entry name" value="RibonucZ/Hydroxyglut_hydro"/>
</dbReference>
<organism evidence="4 5">
    <name type="scientific">Lawsonia intracellularis (strain PHE/MN1-00)</name>
    <dbReference type="NCBI Taxonomy" id="363253"/>
    <lineage>
        <taxon>Bacteria</taxon>
        <taxon>Pseudomonadati</taxon>
        <taxon>Thermodesulfobacteriota</taxon>
        <taxon>Desulfovibrionia</taxon>
        <taxon>Desulfovibrionales</taxon>
        <taxon>Desulfovibrionaceae</taxon>
        <taxon>Lawsonia</taxon>
    </lineage>
</organism>
<evidence type="ECO:0000313" key="5">
    <source>
        <dbReference type="Proteomes" id="UP000002430"/>
    </source>
</evidence>
<evidence type="ECO:0000256" key="2">
    <source>
        <dbReference type="ARBA" id="ARBA00007121"/>
    </source>
</evidence>
<protein>
    <submittedName>
        <fullName evidence="4">Uncharacterized flavoproteins</fullName>
    </submittedName>
</protein>
<dbReference type="AlphaFoldDB" id="Q1MRP6"/>
<dbReference type="KEGG" id="lip:LI0274"/>
<dbReference type="InterPro" id="IPR001279">
    <property type="entry name" value="Metallo-B-lactamas"/>
</dbReference>
<feature type="domain" description="Flavodoxin-like" evidence="3">
    <location>
        <begin position="255"/>
        <end position="393"/>
    </location>
</feature>
<dbReference type="PIRSF" id="PIRSF005243">
    <property type="entry name" value="ROO"/>
    <property type="match status" value="1"/>
</dbReference>
<dbReference type="STRING" id="363253.LI0274"/>
<dbReference type="RefSeq" id="WP_011526359.1">
    <property type="nucleotide sequence ID" value="NC_008011.1"/>
</dbReference>
<dbReference type="GO" id="GO:0009055">
    <property type="term" value="F:electron transfer activity"/>
    <property type="evidence" value="ECO:0007669"/>
    <property type="project" value="InterPro"/>
</dbReference>
<sequence>MKPVEITNDIYWIGAVDFNKRNFHGYSRSPQGTTYNSYLICDEKNVIFDTVDEEYSGVMFCRLAKRLPVDKVDYIVINHTEKDHAGALSELVTHCKPEKIFTSNIGKKFLDAQFDTREWPIEIVSTGDSISIGKRTIQFLDTRMLHWPDSMVSYIPEEKLLISNDIFGQNLATSERFADQCDPSSVKKRTKEYFYNIILPFSTQVRKTLDNFKEIQLDIQIIAPDHGVIYRTAEDCDRVLNLYREMAEQKLKQRAVIVFETMWGSTKKMAYAIGSGFDEENVPYSIIDIQKNHHSDVMTALADASGIIIGSATHNNSYLPGIADLLHYMQGLRPKNLIGGGFGSYGWSGEAAKDIQAILSSIGVETPSEPLRGTFIPKHQLLRDCFNFGKTIAQALKNKGQY</sequence>
<dbReference type="OrthoDB" id="9800607at2"/>
<dbReference type="Proteomes" id="UP000002430">
    <property type="component" value="Chromosome"/>
</dbReference>
<dbReference type="GO" id="GO:0010181">
    <property type="term" value="F:FMN binding"/>
    <property type="evidence" value="ECO:0007669"/>
    <property type="project" value="InterPro"/>
</dbReference>
<dbReference type="GO" id="GO:0046872">
    <property type="term" value="F:metal ion binding"/>
    <property type="evidence" value="ECO:0007669"/>
    <property type="project" value="InterPro"/>
</dbReference>
<dbReference type="GO" id="GO:0016491">
    <property type="term" value="F:oxidoreductase activity"/>
    <property type="evidence" value="ECO:0007669"/>
    <property type="project" value="InterPro"/>
</dbReference>
<dbReference type="InterPro" id="IPR001226">
    <property type="entry name" value="Flavodoxin_CS"/>
</dbReference>
<reference evidence="4 5" key="1">
    <citation type="submission" date="2005-11" db="EMBL/GenBank/DDBJ databases">
        <title>The complete genome sequence of Lawsonia intracellularis: the causative agent of proliferative enteropathy.</title>
        <authorList>
            <person name="Kaur K."/>
            <person name="Zhang Q."/>
            <person name="Beckler D."/>
            <person name="Munir S."/>
            <person name="Li L."/>
            <person name="Kinsley K."/>
            <person name="Herron L."/>
            <person name="Peterson A."/>
            <person name="May B."/>
            <person name="Singh S."/>
            <person name="Gebhart C."/>
            <person name="Kapur V."/>
        </authorList>
    </citation>
    <scope>NUCLEOTIDE SEQUENCE [LARGE SCALE GENOMIC DNA]</scope>
    <source>
        <strain evidence="4 5">PHE/MN1-00</strain>
    </source>
</reference>
<proteinExistence type="inferred from homology"/>
<dbReference type="PANTHER" id="PTHR43717">
    <property type="entry name" value="ANAEROBIC NITRIC OXIDE REDUCTASE FLAVORUBREDOXIN"/>
    <property type="match status" value="1"/>
</dbReference>
<dbReference type="PROSITE" id="PS00201">
    <property type="entry name" value="FLAVODOXIN"/>
    <property type="match status" value="1"/>
</dbReference>
<comment type="cofactor">
    <cofactor evidence="1">
        <name>FMN</name>
        <dbReference type="ChEBI" id="CHEBI:58210"/>
    </cofactor>
</comment>
<dbReference type="CDD" id="cd07709">
    <property type="entry name" value="flavodiiron_proteins_MBL-fold"/>
    <property type="match status" value="1"/>
</dbReference>
<dbReference type="HOGENOM" id="CLU_017490_0_0_7"/>
<evidence type="ECO:0000256" key="1">
    <source>
        <dbReference type="ARBA" id="ARBA00001917"/>
    </source>
</evidence>
<dbReference type="Gene3D" id="3.60.15.10">
    <property type="entry name" value="Ribonuclease Z/Hydroxyacylglutathione hydrolase-like"/>
    <property type="match status" value="1"/>
</dbReference>
<dbReference type="SUPFAM" id="SSF56281">
    <property type="entry name" value="Metallo-hydrolase/oxidoreductase"/>
    <property type="match status" value="1"/>
</dbReference>
<dbReference type="PROSITE" id="PS50902">
    <property type="entry name" value="FLAVODOXIN_LIKE"/>
    <property type="match status" value="1"/>
</dbReference>
<dbReference type="Gene3D" id="3.40.50.360">
    <property type="match status" value="1"/>
</dbReference>
<dbReference type="Pfam" id="PF19583">
    <property type="entry name" value="ODP"/>
    <property type="match status" value="1"/>
</dbReference>
<dbReference type="InterPro" id="IPR016440">
    <property type="entry name" value="Rubredoxin-O_OxRdtase"/>
</dbReference>
<dbReference type="EMBL" id="AM180252">
    <property type="protein sequence ID" value="CAJ54330.1"/>
    <property type="molecule type" value="Genomic_DNA"/>
</dbReference>
<gene>
    <name evidence="4" type="ordered locus">LI0274</name>
</gene>
<dbReference type="SMART" id="SM00849">
    <property type="entry name" value="Lactamase_B"/>
    <property type="match status" value="1"/>
</dbReference>
<comment type="similarity">
    <text evidence="2">In the N-terminal section; belongs to the zinc metallo-hydrolase group 3 family.</text>
</comment>
<dbReference type="Pfam" id="PF00258">
    <property type="entry name" value="Flavodoxin_1"/>
    <property type="match status" value="1"/>
</dbReference>
<dbReference type="PANTHER" id="PTHR43717:SF1">
    <property type="entry name" value="ANAEROBIC NITRIC OXIDE REDUCTASE FLAVORUBREDOXIN"/>
    <property type="match status" value="1"/>
</dbReference>
<dbReference type="InterPro" id="IPR045761">
    <property type="entry name" value="ODP_dom"/>
</dbReference>